<reference evidence="3 4" key="1">
    <citation type="submission" date="2019-08" db="EMBL/GenBank/DDBJ databases">
        <title>Hyperibacter terrae gen. nov., sp. nov. and Hyperibacter viscosus sp. nov., two new members in the family Rhodospirillaceae isolated from the rhizosphere of Hypericum perforatum.</title>
        <authorList>
            <person name="Noviana Z."/>
        </authorList>
    </citation>
    <scope>NUCLEOTIDE SEQUENCE [LARGE SCALE GENOMIC DNA]</scope>
    <source>
        <strain evidence="3 4">R5913</strain>
    </source>
</reference>
<dbReference type="GO" id="GO:0003824">
    <property type="term" value="F:catalytic activity"/>
    <property type="evidence" value="ECO:0007669"/>
    <property type="project" value="InterPro"/>
</dbReference>
<dbReference type="RefSeq" id="WP_225308572.1">
    <property type="nucleotide sequence ID" value="NZ_CP042906.1"/>
</dbReference>
<dbReference type="InterPro" id="IPR036928">
    <property type="entry name" value="AS_sf"/>
</dbReference>
<dbReference type="KEGG" id="htq:FRZ44_12580"/>
<dbReference type="Gene3D" id="3.90.1300.10">
    <property type="entry name" value="Amidase signature (AS) domain"/>
    <property type="match status" value="1"/>
</dbReference>
<dbReference type="InterPro" id="IPR000120">
    <property type="entry name" value="Amidase"/>
</dbReference>
<dbReference type="PANTHER" id="PTHR11895">
    <property type="entry name" value="TRANSAMIDASE"/>
    <property type="match status" value="1"/>
</dbReference>
<gene>
    <name evidence="3" type="primary">amiE</name>
    <name evidence="3" type="ORF">FRZ44_12580</name>
</gene>
<feature type="domain" description="Amidase" evidence="2">
    <location>
        <begin position="26"/>
        <end position="448"/>
    </location>
</feature>
<accession>A0A5J6MES1</accession>
<evidence type="ECO:0000259" key="2">
    <source>
        <dbReference type="Pfam" id="PF01425"/>
    </source>
</evidence>
<dbReference type="EMBL" id="CP042906">
    <property type="protein sequence ID" value="QEX15968.1"/>
    <property type="molecule type" value="Genomic_DNA"/>
</dbReference>
<evidence type="ECO:0000313" key="4">
    <source>
        <dbReference type="Proteomes" id="UP000326202"/>
    </source>
</evidence>
<evidence type="ECO:0000256" key="1">
    <source>
        <dbReference type="ARBA" id="ARBA00009199"/>
    </source>
</evidence>
<dbReference type="Pfam" id="PF01425">
    <property type="entry name" value="Amidase"/>
    <property type="match status" value="1"/>
</dbReference>
<dbReference type="SUPFAM" id="SSF75304">
    <property type="entry name" value="Amidase signature (AS) enzymes"/>
    <property type="match status" value="1"/>
</dbReference>
<keyword evidence="4" id="KW-1185">Reference proteome</keyword>
<proteinExistence type="inferred from homology"/>
<dbReference type="InterPro" id="IPR023631">
    <property type="entry name" value="Amidase_dom"/>
</dbReference>
<dbReference type="Proteomes" id="UP000326202">
    <property type="component" value="Chromosome"/>
</dbReference>
<sequence length="465" mass="50130">MTTDPALLSATELLSLYRAKKLSPVEATKAALDRIRKHDGRFNSFCLVDEEGALKSAKASEARWQKGQPQGLVDGVTATVKDLLLTKGWPTLRGSKVVSRDQAWDEDAPCVARLREEGAVLLGKTTTPEFGWKGVTDSRLTGITRNPWNTERTPGGSSGGAAVAAACGMGALNLGTDGGGSIRIPASFTGIFGLKQTYGRVPAHPLSPFGTVAHVGPMTRTVADAALMLNVLAKPDERDWYALPYDGTDFTKDIDAGVKGLKIAWSPTLGDNRVDPEVAAITAKAARVFADELGATLEETDLKFENVGDVFVKHWFPGAANALRTFTPEQRKQMDPGLVEVAEAGAAMSLMDYLAAVKAREAFGVMMNRFHKRYDLLLTPMMPLPAFQAGMEVPPEDEGGRWTDWSPFSYPFNLTQQPAASAPCGFTKSGLPVGLQIVGARYAETQVLRASRAFERARPFVMPNL</sequence>
<evidence type="ECO:0000313" key="3">
    <source>
        <dbReference type="EMBL" id="QEX15968.1"/>
    </source>
</evidence>
<protein>
    <submittedName>
        <fullName evidence="3">Amidase</fullName>
    </submittedName>
</protein>
<organism evidence="3 4">
    <name type="scientific">Hypericibacter terrae</name>
    <dbReference type="NCBI Taxonomy" id="2602015"/>
    <lineage>
        <taxon>Bacteria</taxon>
        <taxon>Pseudomonadati</taxon>
        <taxon>Pseudomonadota</taxon>
        <taxon>Alphaproteobacteria</taxon>
        <taxon>Rhodospirillales</taxon>
        <taxon>Dongiaceae</taxon>
        <taxon>Hypericibacter</taxon>
    </lineage>
</organism>
<dbReference type="PANTHER" id="PTHR11895:SF7">
    <property type="entry name" value="GLUTAMYL-TRNA(GLN) AMIDOTRANSFERASE SUBUNIT A, MITOCHONDRIAL"/>
    <property type="match status" value="1"/>
</dbReference>
<dbReference type="AlphaFoldDB" id="A0A5J6MES1"/>
<dbReference type="NCBIfam" id="NF004815">
    <property type="entry name" value="PRK06169.1"/>
    <property type="match status" value="1"/>
</dbReference>
<name>A0A5J6MES1_9PROT</name>
<comment type="similarity">
    <text evidence="1">Belongs to the amidase family.</text>
</comment>